<feature type="domain" description="DNA primase/polymerase bifunctional N-terminal" evidence="1">
    <location>
        <begin position="8"/>
        <end position="185"/>
    </location>
</feature>
<keyword evidence="3" id="KW-1185">Reference proteome</keyword>
<sequence>MSKLLKSAKEYIKLGISVIATDANKRSVQPWKPYQQRIAPEEELSHMLCSHKTKGMAIVCGAVSGNLEVIDVDSKYDVTGSLFEDFMQVIIDNDQKLAESLVIVKTKSGGYHLMYRCPTITGNKKLAQRHATEEEKKANPHEKYLVLIETRGEGGYVIAAPTDGYTYIQNKPYNIPTITERQREILMECARSFNQVVEEVSHHRHYVEQKTFNKSPFQDFNERGDIIGLLERHGWRIVGEKGPKTIFLRPGNTTSKSSGDYNRDMGLFMVFTTSSEFESMKGYRPAAVYAMLECGGDYKEAARRLLADGFGEPYKRIGREIKKYLRKKKDEGVSGEKLVSKLAGDFDMSADDAKSVIEQHEQEELHQDMEFWSWDSEKEKLGIVYTRFARFLEENGFGLYFYDRCGPIFKLVHNDNNRLEEVSSEKVKKFTQDYIMNYDLEGTEFTKEQLLEIIYRNNNIFSDGLFEFLHPVEIDFLRDTKDTAYFPFKNGLVEIKADTIRLRSYGEIRKVIWKEDIIDFRVDVDLSDDYECEFSDFVGKICAGNKDRILYMCSIIGYMLHKFKHPARPYMPIFGEETDDDSKGGGTGKGIFTKAFNYMLSVETIDGKTFKADKSFAMQRIKLSTKLIIFQDLQKGFDIEKLYSMITEGITVEKKNKDELYIRYDDSPKMAATTNYTVDDSAQHARRRIKVVEFAPHFSTQHTPLDEYGHLLFDDWDQDEWNRFYNFMFWCVRYYLYNGVNEQQQGDQYRQKKIKVQFGEEFLSWFQDYAANGCAEWKEGGTLYTDFLGVNDMERRDYSQKRFKKALAIASDNFGKSLEVRKNSQNNGKVEYRLV</sequence>
<dbReference type="EMBL" id="VLLG01000004">
    <property type="protein sequence ID" value="TWI86324.1"/>
    <property type="molecule type" value="Genomic_DNA"/>
</dbReference>
<reference evidence="2 3" key="1">
    <citation type="journal article" date="2013" name="Stand. Genomic Sci.">
        <title>Genomic Encyclopedia of Type Strains, Phase I: The one thousand microbial genomes (KMG-I) project.</title>
        <authorList>
            <person name="Kyrpides N.C."/>
            <person name="Woyke T."/>
            <person name="Eisen J.A."/>
            <person name="Garrity G."/>
            <person name="Lilburn T.G."/>
            <person name="Beck B.J."/>
            <person name="Whitman W.B."/>
            <person name="Hugenholtz P."/>
            <person name="Klenk H.P."/>
        </authorList>
    </citation>
    <scope>NUCLEOTIDE SEQUENCE [LARGE SCALE GENOMIC DNA]</scope>
    <source>
        <strain evidence="2 3">DSM 13484</strain>
    </source>
</reference>
<dbReference type="Gene3D" id="3.30.720.160">
    <property type="entry name" value="Bifunctional DNA primase/polymerase, N-terminal"/>
    <property type="match status" value="1"/>
</dbReference>
<gene>
    <name evidence="2" type="ORF">LX66_3578</name>
</gene>
<dbReference type="Gene3D" id="3.40.50.300">
    <property type="entry name" value="P-loop containing nucleotide triphosphate hydrolases"/>
    <property type="match status" value="1"/>
</dbReference>
<comment type="caution">
    <text evidence="2">The sequence shown here is derived from an EMBL/GenBank/DDBJ whole genome shotgun (WGS) entry which is preliminary data.</text>
</comment>
<dbReference type="Proteomes" id="UP000316778">
    <property type="component" value="Unassembled WGS sequence"/>
</dbReference>
<organism evidence="2 3">
    <name type="scientific">Chitinophaga japonensis</name>
    <name type="common">Flexibacter japonensis</name>
    <dbReference type="NCBI Taxonomy" id="104662"/>
    <lineage>
        <taxon>Bacteria</taxon>
        <taxon>Pseudomonadati</taxon>
        <taxon>Bacteroidota</taxon>
        <taxon>Chitinophagia</taxon>
        <taxon>Chitinophagales</taxon>
        <taxon>Chitinophagaceae</taxon>
        <taxon>Chitinophaga</taxon>
    </lineage>
</organism>
<dbReference type="SMART" id="SM00943">
    <property type="entry name" value="Prim-Pol"/>
    <property type="match status" value="1"/>
</dbReference>
<dbReference type="InterPro" id="IPR015330">
    <property type="entry name" value="DNA_primase/pol_bifunc_N"/>
</dbReference>
<dbReference type="RefSeq" id="WP_145716051.1">
    <property type="nucleotide sequence ID" value="NZ_BAAAFY010000005.1"/>
</dbReference>
<name>A0A562SZ78_CHIJA</name>
<dbReference type="Pfam" id="PF19263">
    <property type="entry name" value="DUF5906"/>
    <property type="match status" value="1"/>
</dbReference>
<evidence type="ECO:0000313" key="3">
    <source>
        <dbReference type="Proteomes" id="UP000316778"/>
    </source>
</evidence>
<dbReference type="SUPFAM" id="SSF56747">
    <property type="entry name" value="Prim-pol domain"/>
    <property type="match status" value="1"/>
</dbReference>
<dbReference type="InterPro" id="IPR045455">
    <property type="entry name" value="NrS-1_pol-like_helicase"/>
</dbReference>
<evidence type="ECO:0000259" key="1">
    <source>
        <dbReference type="SMART" id="SM00943"/>
    </source>
</evidence>
<protein>
    <submittedName>
        <fullName evidence="2">Bifunctional DNA primase/polymerase-like protein</fullName>
    </submittedName>
</protein>
<accession>A0A562SZ78</accession>
<dbReference type="Pfam" id="PF09250">
    <property type="entry name" value="Prim-Pol"/>
    <property type="match status" value="1"/>
</dbReference>
<dbReference type="OrthoDB" id="611079at2"/>
<dbReference type="InterPro" id="IPR027417">
    <property type="entry name" value="P-loop_NTPase"/>
</dbReference>
<evidence type="ECO:0000313" key="2">
    <source>
        <dbReference type="EMBL" id="TWI86324.1"/>
    </source>
</evidence>
<proteinExistence type="predicted"/>
<dbReference type="AlphaFoldDB" id="A0A562SZ78"/>